<evidence type="ECO:0000313" key="2">
    <source>
        <dbReference type="EMBL" id="CAB5067364.1"/>
    </source>
</evidence>
<feature type="compositionally biased region" description="Gly residues" evidence="1">
    <location>
        <begin position="7"/>
        <end position="16"/>
    </location>
</feature>
<feature type="region of interest" description="Disordered" evidence="1">
    <location>
        <begin position="1"/>
        <end position="21"/>
    </location>
</feature>
<accession>A0A6J7ULC4</accession>
<gene>
    <name evidence="2" type="ORF">UFOPK4345_01202</name>
</gene>
<evidence type="ECO:0000256" key="1">
    <source>
        <dbReference type="SAM" id="MobiDB-lite"/>
    </source>
</evidence>
<protein>
    <submittedName>
        <fullName evidence="2">Unannotated protein</fullName>
    </submittedName>
</protein>
<organism evidence="2">
    <name type="scientific">freshwater metagenome</name>
    <dbReference type="NCBI Taxonomy" id="449393"/>
    <lineage>
        <taxon>unclassified sequences</taxon>
        <taxon>metagenomes</taxon>
        <taxon>ecological metagenomes</taxon>
    </lineage>
</organism>
<sequence length="63" mass="7026">MRMFGEPSGGVVNGGHHGVESSKVRPILPLNSFVMFNLRTNLLSQKLAVTHELSRIEELHQQT</sequence>
<proteinExistence type="predicted"/>
<reference evidence="2" key="1">
    <citation type="submission" date="2020-05" db="EMBL/GenBank/DDBJ databases">
        <authorList>
            <person name="Chiriac C."/>
            <person name="Salcher M."/>
            <person name="Ghai R."/>
            <person name="Kavagutti S V."/>
        </authorList>
    </citation>
    <scope>NUCLEOTIDE SEQUENCE</scope>
</reference>
<name>A0A6J7ULC4_9ZZZZ</name>
<dbReference type="AlphaFoldDB" id="A0A6J7ULC4"/>
<dbReference type="EMBL" id="CAFBQV010000222">
    <property type="protein sequence ID" value="CAB5067364.1"/>
    <property type="molecule type" value="Genomic_DNA"/>
</dbReference>